<dbReference type="EMBL" id="PKKO01000002">
    <property type="protein sequence ID" value="PKY72863.1"/>
    <property type="molecule type" value="Genomic_DNA"/>
</dbReference>
<dbReference type="InterPro" id="IPR045865">
    <property type="entry name" value="ACT-like_dom_sf"/>
</dbReference>
<evidence type="ECO:0000256" key="11">
    <source>
        <dbReference type="ARBA" id="ARBA00023053"/>
    </source>
</evidence>
<dbReference type="NCBIfam" id="NF004976">
    <property type="entry name" value="PRK06349.1"/>
    <property type="match status" value="1"/>
</dbReference>
<comment type="pathway">
    <text evidence="3 18">Amino-acid biosynthesis; L-methionine biosynthesis via de novo pathway; L-homoserine from L-aspartate: step 3/3.</text>
</comment>
<evidence type="ECO:0000256" key="8">
    <source>
        <dbReference type="ARBA" id="ARBA00022697"/>
    </source>
</evidence>
<dbReference type="UniPathway" id="UPA00050">
    <property type="reaction ID" value="UER00063"/>
</dbReference>
<keyword evidence="9 17" id="KW-0521">NADP</keyword>
<evidence type="ECO:0000256" key="3">
    <source>
        <dbReference type="ARBA" id="ARBA00005062"/>
    </source>
</evidence>
<evidence type="ECO:0000256" key="15">
    <source>
        <dbReference type="ARBA" id="ARBA00049031"/>
    </source>
</evidence>
<sequence>MGREVVKIGVLGCGTVGTQVVRLLQERGRDLEARAGAPLQVVGICVSNLQAPRDGAVDRKLLTTDANAVIDSADLVIELIGGIEPPRTLVKRALSQGKTVVTGNKALLAAHGPELYELAAAKGANLYYEAAVAGAVPVVYGLRESLLGDRINRVVGIVNGTTNYMLDQMDAGLTYEQALAKAQELGYAEADPTADVDGLDAAAKCAILASLAFHTRVSLDDVPTCGIRNISQQDSLDAAFFGERIKLVAVAERVMAADGEAISLGVYPALVSKDSPLATINGAFNAIVVEAEAAGTLMFTGQGAGGVQTASAVLSDVVAGASHIAHGGSAPGENSYANLPLLPASKALRRYRLRIVVEDEIGTLARLAQVFADEGVSISAVHQSPTENQISVVLSTHLASGEAIFRVRQKLEKLGSHVASTLVVEG</sequence>
<keyword evidence="11" id="KW-0915">Sodium</keyword>
<dbReference type="EC" id="1.1.1.3" evidence="5 18"/>
<dbReference type="InterPro" id="IPR036291">
    <property type="entry name" value="NAD(P)-bd_dom_sf"/>
</dbReference>
<dbReference type="InterPro" id="IPR001342">
    <property type="entry name" value="HDH_cat"/>
</dbReference>
<comment type="catalytic activity">
    <reaction evidence="14">
        <text>L-homoserine + NADP(+) = L-aspartate 4-semialdehyde + NADPH + H(+)</text>
        <dbReference type="Rhea" id="RHEA:15761"/>
        <dbReference type="ChEBI" id="CHEBI:15378"/>
        <dbReference type="ChEBI" id="CHEBI:57476"/>
        <dbReference type="ChEBI" id="CHEBI:57783"/>
        <dbReference type="ChEBI" id="CHEBI:58349"/>
        <dbReference type="ChEBI" id="CHEBI:537519"/>
        <dbReference type="EC" id="1.1.1.3"/>
    </reaction>
    <physiologicalReaction direction="right-to-left" evidence="14">
        <dbReference type="Rhea" id="RHEA:15763"/>
    </physiologicalReaction>
</comment>
<evidence type="ECO:0000256" key="18">
    <source>
        <dbReference type="RuleBase" id="RU000579"/>
    </source>
</evidence>
<dbReference type="Pfam" id="PF01842">
    <property type="entry name" value="ACT"/>
    <property type="match status" value="1"/>
</dbReference>
<organism evidence="21 22">
    <name type="scientific">Winkia neuii</name>
    <dbReference type="NCBI Taxonomy" id="33007"/>
    <lineage>
        <taxon>Bacteria</taxon>
        <taxon>Bacillati</taxon>
        <taxon>Actinomycetota</taxon>
        <taxon>Actinomycetes</taxon>
        <taxon>Actinomycetales</taxon>
        <taxon>Actinomycetaceae</taxon>
        <taxon>Winkia</taxon>
    </lineage>
</organism>
<feature type="active site" description="Proton donor" evidence="16">
    <location>
        <position position="204"/>
    </location>
</feature>
<comment type="cofactor">
    <cofactor evidence="1">
        <name>a metal cation</name>
        <dbReference type="ChEBI" id="CHEBI:25213"/>
    </cofactor>
</comment>
<dbReference type="PIRSF" id="PIRSF000098">
    <property type="entry name" value="Homoser_dehydrog"/>
    <property type="match status" value="1"/>
</dbReference>
<dbReference type="Pfam" id="PF03447">
    <property type="entry name" value="NAD_binding_3"/>
    <property type="match status" value="1"/>
</dbReference>
<dbReference type="InterPro" id="IPR019811">
    <property type="entry name" value="HDH_CS"/>
</dbReference>
<dbReference type="GO" id="GO:0004412">
    <property type="term" value="F:homoserine dehydrogenase activity"/>
    <property type="evidence" value="ECO:0007669"/>
    <property type="project" value="UniProtKB-EC"/>
</dbReference>
<dbReference type="STRING" id="33007.HMPREF3198_01365"/>
<accession>A0A2I1IP17</accession>
<evidence type="ECO:0000256" key="5">
    <source>
        <dbReference type="ARBA" id="ARBA00013213"/>
    </source>
</evidence>
<reference evidence="21 22" key="1">
    <citation type="submission" date="2017-12" db="EMBL/GenBank/DDBJ databases">
        <title>Phylogenetic diversity of female urinary microbiome.</title>
        <authorList>
            <person name="Thomas-White K."/>
            <person name="Wolfe A.J."/>
        </authorList>
    </citation>
    <scope>NUCLEOTIDE SEQUENCE [LARGE SCALE GENOMIC DNA]</scope>
    <source>
        <strain evidence="21 22">UMB0402</strain>
    </source>
</reference>
<protein>
    <recommendedName>
        <fullName evidence="6 18">Homoserine dehydrogenase</fullName>
        <ecNumber evidence="5 18">1.1.1.3</ecNumber>
    </recommendedName>
</protein>
<dbReference type="RefSeq" id="WP_024330914.1">
    <property type="nucleotide sequence ID" value="NZ_JASOXK010000008.1"/>
</dbReference>
<feature type="binding site" evidence="17">
    <location>
        <position position="105"/>
    </location>
    <ligand>
        <name>NADPH</name>
        <dbReference type="ChEBI" id="CHEBI:57783"/>
    </ligand>
</feature>
<evidence type="ECO:0000256" key="9">
    <source>
        <dbReference type="ARBA" id="ARBA00022857"/>
    </source>
</evidence>
<dbReference type="SUPFAM" id="SSF55021">
    <property type="entry name" value="ACT-like"/>
    <property type="match status" value="1"/>
</dbReference>
<comment type="function">
    <text evidence="13">Catalyzes the conversion of L-aspartate-beta-semialdehyde (L-Asa) to L-homoserine (L-Hse), the third step in the biosynthesis of threonine and methionine from aspartate.</text>
</comment>
<dbReference type="PROSITE" id="PS01042">
    <property type="entry name" value="HOMOSER_DHGENASE"/>
    <property type="match status" value="1"/>
</dbReference>
<keyword evidence="12 18" id="KW-0486">Methionine biosynthesis</keyword>
<feature type="binding site" evidence="17">
    <location>
        <begin position="11"/>
        <end position="18"/>
    </location>
    <ligand>
        <name>NADP(+)</name>
        <dbReference type="ChEBI" id="CHEBI:58349"/>
    </ligand>
</feature>
<dbReference type="Proteomes" id="UP000235122">
    <property type="component" value="Unassembled WGS sequence"/>
</dbReference>
<comment type="similarity">
    <text evidence="4 19">Belongs to the homoserine dehydrogenase family.</text>
</comment>
<dbReference type="AlphaFoldDB" id="A0A2I1IP17"/>
<evidence type="ECO:0000256" key="1">
    <source>
        <dbReference type="ARBA" id="ARBA00001920"/>
    </source>
</evidence>
<evidence type="ECO:0000256" key="2">
    <source>
        <dbReference type="ARBA" id="ARBA00005056"/>
    </source>
</evidence>
<keyword evidence="10 18" id="KW-0560">Oxidoreductase</keyword>
<keyword evidence="7 18" id="KW-0028">Amino-acid biosynthesis</keyword>
<comment type="pathway">
    <text evidence="2 18">Amino-acid biosynthesis; L-threonine biosynthesis; L-threonine from L-aspartate: step 3/5.</text>
</comment>
<dbReference type="GO" id="GO:0050661">
    <property type="term" value="F:NADP binding"/>
    <property type="evidence" value="ECO:0007669"/>
    <property type="project" value="InterPro"/>
</dbReference>
<evidence type="ECO:0000256" key="16">
    <source>
        <dbReference type="PIRSR" id="PIRSR000098-1"/>
    </source>
</evidence>
<keyword evidence="22" id="KW-1185">Reference proteome</keyword>
<dbReference type="SUPFAM" id="SSF51735">
    <property type="entry name" value="NAD(P)-binding Rossmann-fold domains"/>
    <property type="match status" value="1"/>
</dbReference>
<evidence type="ECO:0000256" key="7">
    <source>
        <dbReference type="ARBA" id="ARBA00022605"/>
    </source>
</evidence>
<evidence type="ECO:0000256" key="12">
    <source>
        <dbReference type="ARBA" id="ARBA00023167"/>
    </source>
</evidence>
<evidence type="ECO:0000313" key="22">
    <source>
        <dbReference type="Proteomes" id="UP000235122"/>
    </source>
</evidence>
<proteinExistence type="inferred from homology"/>
<evidence type="ECO:0000256" key="17">
    <source>
        <dbReference type="PIRSR" id="PIRSR000098-2"/>
    </source>
</evidence>
<dbReference type="Gene3D" id="3.30.70.260">
    <property type="match status" value="1"/>
</dbReference>
<dbReference type="UniPathway" id="UPA00051">
    <property type="reaction ID" value="UER00465"/>
</dbReference>
<dbReference type="InterPro" id="IPR002912">
    <property type="entry name" value="ACT_dom"/>
</dbReference>
<dbReference type="PROSITE" id="PS51671">
    <property type="entry name" value="ACT"/>
    <property type="match status" value="1"/>
</dbReference>
<evidence type="ECO:0000256" key="19">
    <source>
        <dbReference type="RuleBase" id="RU004171"/>
    </source>
</evidence>
<evidence type="ECO:0000256" key="4">
    <source>
        <dbReference type="ARBA" id="ARBA00006753"/>
    </source>
</evidence>
<evidence type="ECO:0000256" key="14">
    <source>
        <dbReference type="ARBA" id="ARBA00048841"/>
    </source>
</evidence>
<dbReference type="Pfam" id="PF00742">
    <property type="entry name" value="Homoserine_dh"/>
    <property type="match status" value="1"/>
</dbReference>
<feature type="domain" description="ACT" evidence="20">
    <location>
        <begin position="352"/>
        <end position="426"/>
    </location>
</feature>
<dbReference type="PANTHER" id="PTHR43331">
    <property type="entry name" value="HOMOSERINE DEHYDROGENASE"/>
    <property type="match status" value="1"/>
</dbReference>
<dbReference type="Gene3D" id="3.30.360.10">
    <property type="entry name" value="Dihydrodipicolinate Reductase, domain 2"/>
    <property type="match status" value="1"/>
</dbReference>
<name>A0A2I1IP17_9ACTO</name>
<dbReference type="SUPFAM" id="SSF55347">
    <property type="entry name" value="Glyceraldehyde-3-phosphate dehydrogenase-like, C-terminal domain"/>
    <property type="match status" value="1"/>
</dbReference>
<dbReference type="InterPro" id="IPR005106">
    <property type="entry name" value="Asp/hSer_DH_NAD-bd"/>
</dbReference>
<comment type="caution">
    <text evidence="21">The sequence shown here is derived from an EMBL/GenBank/DDBJ whole genome shotgun (WGS) entry which is preliminary data.</text>
</comment>
<evidence type="ECO:0000256" key="6">
    <source>
        <dbReference type="ARBA" id="ARBA00013376"/>
    </source>
</evidence>
<dbReference type="CDD" id="cd04881">
    <property type="entry name" value="ACT_HSDH-Hom"/>
    <property type="match status" value="1"/>
</dbReference>
<dbReference type="Gene3D" id="3.40.50.720">
    <property type="entry name" value="NAD(P)-binding Rossmann-like Domain"/>
    <property type="match status" value="1"/>
</dbReference>
<dbReference type="InterPro" id="IPR016204">
    <property type="entry name" value="HDH"/>
</dbReference>
<evidence type="ECO:0000256" key="10">
    <source>
        <dbReference type="ARBA" id="ARBA00023002"/>
    </source>
</evidence>
<evidence type="ECO:0000256" key="13">
    <source>
        <dbReference type="ARBA" id="ARBA00044930"/>
    </source>
</evidence>
<dbReference type="PANTHER" id="PTHR43331:SF1">
    <property type="entry name" value="HOMOSERINE DEHYDROGENASE"/>
    <property type="match status" value="1"/>
</dbReference>
<evidence type="ECO:0000259" key="20">
    <source>
        <dbReference type="PROSITE" id="PS51671"/>
    </source>
</evidence>
<dbReference type="GeneID" id="35867813"/>
<gene>
    <name evidence="21" type="ORF">CYJ19_04290</name>
</gene>
<keyword evidence="8 18" id="KW-0791">Threonine biosynthesis</keyword>
<dbReference type="GO" id="GO:0009088">
    <property type="term" value="P:threonine biosynthetic process"/>
    <property type="evidence" value="ECO:0007669"/>
    <property type="project" value="UniProtKB-UniPathway"/>
</dbReference>
<comment type="catalytic activity">
    <reaction evidence="15">
        <text>L-homoserine + NAD(+) = L-aspartate 4-semialdehyde + NADH + H(+)</text>
        <dbReference type="Rhea" id="RHEA:15757"/>
        <dbReference type="ChEBI" id="CHEBI:15378"/>
        <dbReference type="ChEBI" id="CHEBI:57476"/>
        <dbReference type="ChEBI" id="CHEBI:57540"/>
        <dbReference type="ChEBI" id="CHEBI:57945"/>
        <dbReference type="ChEBI" id="CHEBI:537519"/>
        <dbReference type="EC" id="1.1.1.3"/>
    </reaction>
    <physiologicalReaction direction="right-to-left" evidence="15">
        <dbReference type="Rhea" id="RHEA:15759"/>
    </physiologicalReaction>
</comment>
<feature type="binding site" evidence="17">
    <location>
        <position position="189"/>
    </location>
    <ligand>
        <name>L-homoserine</name>
        <dbReference type="ChEBI" id="CHEBI:57476"/>
    </ligand>
</feature>
<evidence type="ECO:0000313" key="21">
    <source>
        <dbReference type="EMBL" id="PKY72863.1"/>
    </source>
</evidence>
<dbReference type="GO" id="GO:0009086">
    <property type="term" value="P:methionine biosynthetic process"/>
    <property type="evidence" value="ECO:0007669"/>
    <property type="project" value="UniProtKB-KW"/>
</dbReference>
<dbReference type="FunFam" id="3.30.360.10:FF:000005">
    <property type="entry name" value="Homoserine dehydrogenase"/>
    <property type="match status" value="1"/>
</dbReference>